<dbReference type="InterPro" id="IPR001584">
    <property type="entry name" value="Integrase_cat-core"/>
</dbReference>
<feature type="domain" description="Integrase catalytic" evidence="1">
    <location>
        <begin position="1"/>
        <end position="102"/>
    </location>
</feature>
<dbReference type="Gene3D" id="3.30.420.10">
    <property type="entry name" value="Ribonuclease H-like superfamily/Ribonuclease H"/>
    <property type="match status" value="1"/>
</dbReference>
<dbReference type="Pfam" id="PF13683">
    <property type="entry name" value="rve_3"/>
    <property type="match status" value="1"/>
</dbReference>
<dbReference type="OrthoDB" id="887091at2"/>
<dbReference type="InterPro" id="IPR012337">
    <property type="entry name" value="RNaseH-like_sf"/>
</dbReference>
<dbReference type="EMBL" id="RWIU01000001">
    <property type="protein sequence ID" value="RSK45857.1"/>
    <property type="molecule type" value="Genomic_DNA"/>
</dbReference>
<keyword evidence="3" id="KW-1185">Reference proteome</keyword>
<name>A0A428KHE4_9BACT</name>
<sequence length="119" mass="13443">MKAETRTVPSDQGCQYTTTRFHALVAKHGAVQSMSRRGNWYYNAHTEPFWSRIKAELLDEGSCPGVAEVKLEISHHIACYNAEQRHSSLSYQAPNYFKTTFKQRPNAVRLSQNTPVGGV</sequence>
<dbReference type="GO" id="GO:0003676">
    <property type="term" value="F:nucleic acid binding"/>
    <property type="evidence" value="ECO:0007669"/>
    <property type="project" value="InterPro"/>
</dbReference>
<dbReference type="PANTHER" id="PTHR46889:SF4">
    <property type="entry name" value="TRANSPOSASE INSO FOR INSERTION SEQUENCE ELEMENT IS911B-RELATED"/>
    <property type="match status" value="1"/>
</dbReference>
<dbReference type="PANTHER" id="PTHR46889">
    <property type="entry name" value="TRANSPOSASE INSF FOR INSERTION SEQUENCE IS3B-RELATED"/>
    <property type="match status" value="1"/>
</dbReference>
<protein>
    <recommendedName>
        <fullName evidence="1">Integrase catalytic domain-containing protein</fullName>
    </recommendedName>
</protein>
<dbReference type="AlphaFoldDB" id="A0A428KHE4"/>
<reference evidence="2 3" key="1">
    <citation type="submission" date="2018-12" db="EMBL/GenBank/DDBJ databases">
        <authorList>
            <person name="Feng G."/>
            <person name="Zhu H."/>
        </authorList>
    </citation>
    <scope>NUCLEOTIDE SEQUENCE [LARGE SCALE GENOMIC DNA]</scope>
    <source>
        <strain evidence="2 3">LMG 26000</strain>
    </source>
</reference>
<comment type="caution">
    <text evidence="2">The sequence shown here is derived from an EMBL/GenBank/DDBJ whole genome shotgun (WGS) entry which is preliminary data.</text>
</comment>
<evidence type="ECO:0000313" key="2">
    <source>
        <dbReference type="EMBL" id="RSK45857.1"/>
    </source>
</evidence>
<dbReference type="InterPro" id="IPR036397">
    <property type="entry name" value="RNaseH_sf"/>
</dbReference>
<dbReference type="SUPFAM" id="SSF53098">
    <property type="entry name" value="Ribonuclease H-like"/>
    <property type="match status" value="1"/>
</dbReference>
<accession>A0A428KHE4</accession>
<dbReference type="PROSITE" id="PS50994">
    <property type="entry name" value="INTEGRASE"/>
    <property type="match status" value="1"/>
</dbReference>
<dbReference type="RefSeq" id="WP_125435003.1">
    <property type="nucleotide sequence ID" value="NZ_RWIU01000001.1"/>
</dbReference>
<proteinExistence type="predicted"/>
<organism evidence="2 3">
    <name type="scientific">Hymenobacter perfusus</name>
    <dbReference type="NCBI Taxonomy" id="1236770"/>
    <lineage>
        <taxon>Bacteria</taxon>
        <taxon>Pseudomonadati</taxon>
        <taxon>Bacteroidota</taxon>
        <taxon>Cytophagia</taxon>
        <taxon>Cytophagales</taxon>
        <taxon>Hymenobacteraceae</taxon>
        <taxon>Hymenobacter</taxon>
    </lineage>
</organism>
<dbReference type="InterPro" id="IPR050900">
    <property type="entry name" value="Transposase_IS3/IS150/IS904"/>
</dbReference>
<evidence type="ECO:0000259" key="1">
    <source>
        <dbReference type="PROSITE" id="PS50994"/>
    </source>
</evidence>
<evidence type="ECO:0000313" key="3">
    <source>
        <dbReference type="Proteomes" id="UP000270291"/>
    </source>
</evidence>
<dbReference type="GO" id="GO:0015074">
    <property type="term" value="P:DNA integration"/>
    <property type="evidence" value="ECO:0007669"/>
    <property type="project" value="InterPro"/>
</dbReference>
<gene>
    <name evidence="2" type="ORF">EI293_01395</name>
</gene>
<dbReference type="Proteomes" id="UP000270291">
    <property type="component" value="Unassembled WGS sequence"/>
</dbReference>